<dbReference type="PANTHER" id="PTHR43776:SF7">
    <property type="entry name" value="D,D-DIPEPTIDE TRANSPORT ATP-BINDING PROTEIN DDPF-RELATED"/>
    <property type="match status" value="1"/>
</dbReference>
<keyword evidence="4" id="KW-0547">Nucleotide-binding</keyword>
<dbReference type="PANTHER" id="PTHR43776">
    <property type="entry name" value="TRANSPORT ATP-BINDING PROTEIN"/>
    <property type="match status" value="1"/>
</dbReference>
<evidence type="ECO:0000256" key="1">
    <source>
        <dbReference type="ARBA" id="ARBA00004417"/>
    </source>
</evidence>
<dbReference type="Pfam" id="PF08352">
    <property type="entry name" value="oligo_HPY"/>
    <property type="match status" value="1"/>
</dbReference>
<dbReference type="OrthoDB" id="7328866at2"/>
<dbReference type="InterPro" id="IPR003439">
    <property type="entry name" value="ABC_transporter-like_ATP-bd"/>
</dbReference>
<dbReference type="GO" id="GO:0005886">
    <property type="term" value="C:plasma membrane"/>
    <property type="evidence" value="ECO:0007669"/>
    <property type="project" value="UniProtKB-SubCell"/>
</dbReference>
<dbReference type="GO" id="GO:0016887">
    <property type="term" value="F:ATP hydrolysis activity"/>
    <property type="evidence" value="ECO:0007669"/>
    <property type="project" value="InterPro"/>
</dbReference>
<name>A0A2V3U8L0_9HYPH</name>
<gene>
    <name evidence="7" type="ORF">C7450_104199</name>
</gene>
<feature type="domain" description="ABC transporter" evidence="6">
    <location>
        <begin position="33"/>
        <end position="270"/>
    </location>
</feature>
<dbReference type="EMBL" id="QJJK01000004">
    <property type="protein sequence ID" value="PXW60147.1"/>
    <property type="molecule type" value="Genomic_DNA"/>
</dbReference>
<keyword evidence="8" id="KW-1185">Reference proteome</keyword>
<accession>A0A2V3U8L0</accession>
<evidence type="ECO:0000259" key="6">
    <source>
        <dbReference type="PROSITE" id="PS50893"/>
    </source>
</evidence>
<dbReference type="InterPro" id="IPR017871">
    <property type="entry name" value="ABC_transporter-like_CS"/>
</dbReference>
<proteinExistence type="inferred from homology"/>
<dbReference type="GO" id="GO:0055085">
    <property type="term" value="P:transmembrane transport"/>
    <property type="evidence" value="ECO:0007669"/>
    <property type="project" value="UniProtKB-ARBA"/>
</dbReference>
<dbReference type="Gene3D" id="3.40.50.300">
    <property type="entry name" value="P-loop containing nucleotide triphosphate hydrolases"/>
    <property type="match status" value="1"/>
</dbReference>
<keyword evidence="5 7" id="KW-0067">ATP-binding</keyword>
<sequence length="345" mass="37546">MNAAASIKPQILLSARGLSKTFRAEDDLIARIARRIGLAGPPSVVRALDDVDVTIHKGEVLGVVGESGCGKSTLGRTLAGLIKPSRGEVLYQGQDIHGKGANNKLRLKMQMVFQNPHASLNPRKRVGDIIGEAVRAHRVVPPRDVDRHVSAIMESSGLDPQWKSRFPHQFSGGQRQRINIARALAVKPDLIICDEAVSALDVSVQAQILNLFLELRRKFGLSYLFISHDLGVIRHVSDRIAVMYLGKVVEIGEASDVFARPAHPYTQALVKEIPSIKRDVNSFQPIKGELPSPLSPPSGCHFHPRCEFAGPRCRSEVPRLTTLANGHQAACHLLTPGDVTQEAAA</sequence>
<evidence type="ECO:0000256" key="2">
    <source>
        <dbReference type="ARBA" id="ARBA00005417"/>
    </source>
</evidence>
<dbReference type="CDD" id="cd03257">
    <property type="entry name" value="ABC_NikE_OppD_transporters"/>
    <property type="match status" value="1"/>
</dbReference>
<dbReference type="InterPro" id="IPR003593">
    <property type="entry name" value="AAA+_ATPase"/>
</dbReference>
<dbReference type="SUPFAM" id="SSF52540">
    <property type="entry name" value="P-loop containing nucleoside triphosphate hydrolases"/>
    <property type="match status" value="1"/>
</dbReference>
<protein>
    <submittedName>
        <fullName evidence="7">Oligopeptide/dipeptide ABC transporter ATP-binding protein</fullName>
    </submittedName>
</protein>
<evidence type="ECO:0000256" key="4">
    <source>
        <dbReference type="ARBA" id="ARBA00022741"/>
    </source>
</evidence>
<comment type="caution">
    <text evidence="7">The sequence shown here is derived from an EMBL/GenBank/DDBJ whole genome shotgun (WGS) entry which is preliminary data.</text>
</comment>
<comment type="subcellular location">
    <subcellularLocation>
        <location evidence="1">Cell inner membrane</location>
        <topology evidence="1">Peripheral membrane protein</topology>
    </subcellularLocation>
</comment>
<dbReference type="Proteomes" id="UP000248021">
    <property type="component" value="Unassembled WGS sequence"/>
</dbReference>
<dbReference type="AlphaFoldDB" id="A0A2V3U8L0"/>
<reference evidence="7 8" key="1">
    <citation type="submission" date="2018-05" db="EMBL/GenBank/DDBJ databases">
        <title>Genomic Encyclopedia of Type Strains, Phase IV (KMG-IV): sequencing the most valuable type-strain genomes for metagenomic binning, comparative biology and taxonomic classification.</title>
        <authorList>
            <person name="Goeker M."/>
        </authorList>
    </citation>
    <scope>NUCLEOTIDE SEQUENCE [LARGE SCALE GENOMIC DNA]</scope>
    <source>
        <strain evidence="7 8">DSM 6462</strain>
    </source>
</reference>
<dbReference type="SMART" id="SM00382">
    <property type="entry name" value="AAA"/>
    <property type="match status" value="1"/>
</dbReference>
<dbReference type="InterPro" id="IPR013563">
    <property type="entry name" value="Oligopep_ABC_C"/>
</dbReference>
<evidence type="ECO:0000256" key="3">
    <source>
        <dbReference type="ARBA" id="ARBA00022448"/>
    </source>
</evidence>
<dbReference type="GO" id="GO:0005524">
    <property type="term" value="F:ATP binding"/>
    <property type="evidence" value="ECO:0007669"/>
    <property type="project" value="UniProtKB-KW"/>
</dbReference>
<comment type="similarity">
    <text evidence="2">Belongs to the ABC transporter superfamily.</text>
</comment>
<dbReference type="GO" id="GO:0015833">
    <property type="term" value="P:peptide transport"/>
    <property type="evidence" value="ECO:0007669"/>
    <property type="project" value="InterPro"/>
</dbReference>
<dbReference type="PROSITE" id="PS00211">
    <property type="entry name" value="ABC_TRANSPORTER_1"/>
    <property type="match status" value="1"/>
</dbReference>
<dbReference type="FunFam" id="3.40.50.300:FF:000016">
    <property type="entry name" value="Oligopeptide ABC transporter ATP-binding component"/>
    <property type="match status" value="1"/>
</dbReference>
<dbReference type="InterPro" id="IPR050319">
    <property type="entry name" value="ABC_transp_ATP-bind"/>
</dbReference>
<dbReference type="PROSITE" id="PS50893">
    <property type="entry name" value="ABC_TRANSPORTER_2"/>
    <property type="match status" value="1"/>
</dbReference>
<keyword evidence="3" id="KW-0813">Transport</keyword>
<dbReference type="NCBIfam" id="TIGR01727">
    <property type="entry name" value="oligo_HPY"/>
    <property type="match status" value="1"/>
</dbReference>
<organism evidence="7 8">
    <name type="scientific">Chelatococcus asaccharovorans</name>
    <dbReference type="NCBI Taxonomy" id="28210"/>
    <lineage>
        <taxon>Bacteria</taxon>
        <taxon>Pseudomonadati</taxon>
        <taxon>Pseudomonadota</taxon>
        <taxon>Alphaproteobacteria</taxon>
        <taxon>Hyphomicrobiales</taxon>
        <taxon>Chelatococcaceae</taxon>
        <taxon>Chelatococcus</taxon>
    </lineage>
</organism>
<dbReference type="InterPro" id="IPR027417">
    <property type="entry name" value="P-loop_NTPase"/>
</dbReference>
<evidence type="ECO:0000256" key="5">
    <source>
        <dbReference type="ARBA" id="ARBA00022840"/>
    </source>
</evidence>
<dbReference type="RefSeq" id="WP_110374491.1">
    <property type="nucleotide sequence ID" value="NZ_JAHBRY010000001.1"/>
</dbReference>
<dbReference type="Pfam" id="PF00005">
    <property type="entry name" value="ABC_tran"/>
    <property type="match status" value="1"/>
</dbReference>
<evidence type="ECO:0000313" key="8">
    <source>
        <dbReference type="Proteomes" id="UP000248021"/>
    </source>
</evidence>
<evidence type="ECO:0000313" key="7">
    <source>
        <dbReference type="EMBL" id="PXW60147.1"/>
    </source>
</evidence>